<accession>A0A1G2BN04</accession>
<feature type="transmembrane region" description="Helical" evidence="1">
    <location>
        <begin position="84"/>
        <end position="109"/>
    </location>
</feature>
<feature type="transmembrane region" description="Helical" evidence="1">
    <location>
        <begin position="47"/>
        <end position="72"/>
    </location>
</feature>
<evidence type="ECO:0000313" key="2">
    <source>
        <dbReference type="EMBL" id="OGY90524.1"/>
    </source>
</evidence>
<dbReference type="Proteomes" id="UP000178248">
    <property type="component" value="Unassembled WGS sequence"/>
</dbReference>
<sequence>MKFRADTLLASFVVAIFASFLTALAVLLVQALSLSVYHLRFLGDLVLNLYILFFLAGFIFFRGSSIAAWLLYRHDVVWGYHLEFKRVIPIFSLSFVMAIVVFLAIYSYITTEYPTLGYLHKSIESVRTMRQF</sequence>
<comment type="caution">
    <text evidence="2">The sequence shown here is derived from an EMBL/GenBank/DDBJ whole genome shotgun (WGS) entry which is preliminary data.</text>
</comment>
<keyword evidence="1" id="KW-1133">Transmembrane helix</keyword>
<evidence type="ECO:0000256" key="1">
    <source>
        <dbReference type="SAM" id="Phobius"/>
    </source>
</evidence>
<dbReference type="AlphaFoldDB" id="A0A1G2BN04"/>
<protein>
    <submittedName>
        <fullName evidence="2">Uncharacterized protein</fullName>
    </submittedName>
</protein>
<name>A0A1G2BN04_9BACT</name>
<reference evidence="2 3" key="1">
    <citation type="journal article" date="2016" name="Nat. Commun.">
        <title>Thousands of microbial genomes shed light on interconnected biogeochemical processes in an aquifer system.</title>
        <authorList>
            <person name="Anantharaman K."/>
            <person name="Brown C.T."/>
            <person name="Hug L.A."/>
            <person name="Sharon I."/>
            <person name="Castelle C.J."/>
            <person name="Probst A.J."/>
            <person name="Thomas B.C."/>
            <person name="Singh A."/>
            <person name="Wilkins M.J."/>
            <person name="Karaoz U."/>
            <person name="Brodie E.L."/>
            <person name="Williams K.H."/>
            <person name="Hubbard S.S."/>
            <person name="Banfield J.F."/>
        </authorList>
    </citation>
    <scope>NUCLEOTIDE SEQUENCE [LARGE SCALE GENOMIC DNA]</scope>
</reference>
<proteinExistence type="predicted"/>
<dbReference type="STRING" id="1798551.A3B30_03645"/>
<organism evidence="2 3">
    <name type="scientific">Candidatus Komeilibacteria bacterium RIFCSPLOWO2_01_FULL_52_15</name>
    <dbReference type="NCBI Taxonomy" id="1798551"/>
    <lineage>
        <taxon>Bacteria</taxon>
        <taxon>Candidatus Komeiliibacteriota</taxon>
    </lineage>
</organism>
<evidence type="ECO:0000313" key="3">
    <source>
        <dbReference type="Proteomes" id="UP000178248"/>
    </source>
</evidence>
<keyword evidence="1" id="KW-0472">Membrane</keyword>
<keyword evidence="1" id="KW-0812">Transmembrane</keyword>
<gene>
    <name evidence="2" type="ORF">A3B30_03645</name>
</gene>
<dbReference type="EMBL" id="MHKM01000045">
    <property type="protein sequence ID" value="OGY90524.1"/>
    <property type="molecule type" value="Genomic_DNA"/>
</dbReference>